<keyword evidence="2" id="KW-1185">Reference proteome</keyword>
<gene>
    <name evidence="1" type="ORF">BWR18_01800</name>
</gene>
<dbReference type="KEGG" id="tom:BWR18_01800"/>
<dbReference type="EMBL" id="CP019312">
    <property type="protein sequence ID" value="APX10570.1"/>
    <property type="molecule type" value="Genomic_DNA"/>
</dbReference>
<sequence length="66" mass="7943">MPDSIRAYPRFRDERLKREILHRLRDAGMVMDIWCVRYTAVTPHIFLRYRISAPERGVKVDLKGRD</sequence>
<reference evidence="1 2" key="1">
    <citation type="submission" date="2017-01" db="EMBL/GenBank/DDBJ databases">
        <title>Complete genome of Tateyamaria omphalii DOK1-4 isolated from seawater in Dokdo.</title>
        <authorList>
            <person name="Kim J.H."/>
            <person name="Chi W.-J."/>
        </authorList>
    </citation>
    <scope>NUCLEOTIDE SEQUENCE [LARGE SCALE GENOMIC DNA]</scope>
    <source>
        <strain evidence="1 2">DOK1-4</strain>
    </source>
</reference>
<protein>
    <recommendedName>
        <fullName evidence="3">Transposase</fullName>
    </recommendedName>
</protein>
<evidence type="ECO:0000313" key="2">
    <source>
        <dbReference type="Proteomes" id="UP000186336"/>
    </source>
</evidence>
<dbReference type="Proteomes" id="UP000186336">
    <property type="component" value="Chromosome"/>
</dbReference>
<organism evidence="1 2">
    <name type="scientific">Tateyamaria omphalii</name>
    <dbReference type="NCBI Taxonomy" id="299262"/>
    <lineage>
        <taxon>Bacteria</taxon>
        <taxon>Pseudomonadati</taxon>
        <taxon>Pseudomonadota</taxon>
        <taxon>Alphaproteobacteria</taxon>
        <taxon>Rhodobacterales</taxon>
        <taxon>Roseobacteraceae</taxon>
        <taxon>Tateyamaria</taxon>
    </lineage>
</organism>
<evidence type="ECO:0008006" key="3">
    <source>
        <dbReference type="Google" id="ProtNLM"/>
    </source>
</evidence>
<evidence type="ECO:0000313" key="1">
    <source>
        <dbReference type="EMBL" id="APX10570.1"/>
    </source>
</evidence>
<dbReference type="AlphaFoldDB" id="A0A1P8MR73"/>
<proteinExistence type="predicted"/>
<name>A0A1P8MR73_9RHOB</name>
<accession>A0A1P8MR73</accession>
<dbReference type="STRING" id="299262.BWR18_01800"/>